<protein>
    <submittedName>
        <fullName evidence="1">Uncharacterized protein</fullName>
    </submittedName>
</protein>
<proteinExistence type="predicted"/>
<name>A0A0A8XRV3_ARUDO</name>
<accession>A0A0A8XRV3</accession>
<dbReference type="EMBL" id="GBRH01283438">
    <property type="protein sequence ID" value="JAD14457.1"/>
    <property type="molecule type" value="Transcribed_RNA"/>
</dbReference>
<reference evidence="1" key="1">
    <citation type="submission" date="2014-09" db="EMBL/GenBank/DDBJ databases">
        <authorList>
            <person name="Magalhaes I.L.F."/>
            <person name="Oliveira U."/>
            <person name="Santos F.R."/>
            <person name="Vidigal T.H.D.A."/>
            <person name="Brescovit A.D."/>
            <person name="Santos A.J."/>
        </authorList>
    </citation>
    <scope>NUCLEOTIDE SEQUENCE</scope>
    <source>
        <tissue evidence="1">Shoot tissue taken approximately 20 cm above the soil surface</tissue>
    </source>
</reference>
<organism evidence="1">
    <name type="scientific">Arundo donax</name>
    <name type="common">Giant reed</name>
    <name type="synonym">Donax arundinaceus</name>
    <dbReference type="NCBI Taxonomy" id="35708"/>
    <lineage>
        <taxon>Eukaryota</taxon>
        <taxon>Viridiplantae</taxon>
        <taxon>Streptophyta</taxon>
        <taxon>Embryophyta</taxon>
        <taxon>Tracheophyta</taxon>
        <taxon>Spermatophyta</taxon>
        <taxon>Magnoliopsida</taxon>
        <taxon>Liliopsida</taxon>
        <taxon>Poales</taxon>
        <taxon>Poaceae</taxon>
        <taxon>PACMAD clade</taxon>
        <taxon>Arundinoideae</taxon>
        <taxon>Arundineae</taxon>
        <taxon>Arundo</taxon>
    </lineage>
</organism>
<dbReference type="AlphaFoldDB" id="A0A0A8XRV3"/>
<sequence length="39" mass="4780">MQHNPYHFHDKIKYDSLIHPEEPSFHRPRSPPLNMQLKN</sequence>
<evidence type="ECO:0000313" key="1">
    <source>
        <dbReference type="EMBL" id="JAD14457.1"/>
    </source>
</evidence>
<reference evidence="1" key="2">
    <citation type="journal article" date="2015" name="Data Brief">
        <title>Shoot transcriptome of the giant reed, Arundo donax.</title>
        <authorList>
            <person name="Barrero R.A."/>
            <person name="Guerrero F.D."/>
            <person name="Moolhuijzen P."/>
            <person name="Goolsby J.A."/>
            <person name="Tidwell J."/>
            <person name="Bellgard S.E."/>
            <person name="Bellgard M.I."/>
        </authorList>
    </citation>
    <scope>NUCLEOTIDE SEQUENCE</scope>
    <source>
        <tissue evidence="1">Shoot tissue taken approximately 20 cm above the soil surface</tissue>
    </source>
</reference>